<protein>
    <recommendedName>
        <fullName evidence="9">Glycoside hydrolase</fullName>
    </recommendedName>
</protein>
<keyword evidence="2" id="KW-0378">Hydrolase</keyword>
<sequence>MQDADANGIPNASNAVPVRNEGADGDILRENKAGPGRSPETTRMSASVTGKDMNANDDESISFVGRPFELDEADEHLARLRHWGFRMIRWVVTWEAVEHAGPGIYDQEFLDYTVKALLKAKEYQFKVMIDFHQDVWSRFSGGSGAPLWTFYAAGLDPHHFAATGAAAVHNTLQDNEPLLRMVWLTNYYKLACATMFTLFYAGRILAPNCTFDNGINIQDYLQSHFLGAIRALVDRIHDCRDEDGRNLLEDEVVIGYDSWNEPSNGWIGLERLDVLPEQHDMRQGDMPTPLQSLMLGEGMTVQNVATFQLELVGPVKTGSRTIHPSVHPDAAALAQDQGPIKAWLHPTVRAEIDLKFGFRRDECFPRAGECLWAQHGVWSIEECKVLQQDYFARGALTSAQQSPLIQWVPNHWLPFAKRVIELVRSVHPTAILFLEPPVYVPAPDLVSETKALKNSEQAPNQVLLDNMVYTPHHYDDLVLLTKKYLGWVNIDLLGLSRGRHKSLYGSIIFGKKATESLFGSQIGEIQKECYGRLGKRPVLIGETGLHFDVGLNKSQQAGNIQSSSTRDITNNNNNQKLKTSSIWKAFGFMSSKSTAETAVTAVAAKGLPVQSTQFVKAFDNILQGLDRTLAHYTLWNYTIENTKQFGDGWNGEDLSLYSAPSSSSTATTTATTTTSAADKTLHSLDRGGRAVEQFCRPYPVATVGQPTRILFDRHVGTFRLWTRTDPQQEQQRKGGEGGTSEIYLPQFHFPDGPNSCRVDVSDGSWVWDTERQLLFWTYGSTATQPGKGGEHWLQVSRKF</sequence>
<dbReference type="GO" id="GO:0050295">
    <property type="term" value="F:steryl-beta-glucosidase activity"/>
    <property type="evidence" value="ECO:0007669"/>
    <property type="project" value="TreeGrafter"/>
</dbReference>
<dbReference type="EMBL" id="JAAAIN010000279">
    <property type="protein sequence ID" value="KAG0316869.1"/>
    <property type="molecule type" value="Genomic_DNA"/>
</dbReference>
<evidence type="ECO:0000259" key="6">
    <source>
        <dbReference type="Pfam" id="PF18564"/>
    </source>
</evidence>
<keyword evidence="3" id="KW-0326">Glycosidase</keyword>
<evidence type="ECO:0000256" key="1">
    <source>
        <dbReference type="ARBA" id="ARBA00005641"/>
    </source>
</evidence>
<dbReference type="SUPFAM" id="SSF51445">
    <property type="entry name" value="(Trans)glycosidases"/>
    <property type="match status" value="1"/>
</dbReference>
<keyword evidence="8" id="KW-1185">Reference proteome</keyword>
<comment type="caution">
    <text evidence="7">The sequence shown here is derived from an EMBL/GenBank/DDBJ whole genome shotgun (WGS) entry which is preliminary data.</text>
</comment>
<dbReference type="InterPro" id="IPR052066">
    <property type="entry name" value="Glycosphingolipid_Hydrolases"/>
</dbReference>
<dbReference type="OrthoDB" id="9971853at2759"/>
<evidence type="ECO:0000256" key="3">
    <source>
        <dbReference type="ARBA" id="ARBA00023295"/>
    </source>
</evidence>
<dbReference type="Proteomes" id="UP000823405">
    <property type="component" value="Unassembled WGS sequence"/>
</dbReference>
<dbReference type="Gene3D" id="2.60.40.1180">
    <property type="entry name" value="Golgi alpha-mannosidase II"/>
    <property type="match status" value="1"/>
</dbReference>
<dbReference type="Gene3D" id="3.20.20.80">
    <property type="entry name" value="Glycosidases"/>
    <property type="match status" value="2"/>
</dbReference>
<feature type="domain" description="Glycoside hydrolase family 5" evidence="5">
    <location>
        <begin position="406"/>
        <end position="549"/>
    </location>
</feature>
<dbReference type="Pfam" id="PF00150">
    <property type="entry name" value="Cellulase"/>
    <property type="match status" value="2"/>
</dbReference>
<dbReference type="PANTHER" id="PTHR31308:SF5">
    <property type="entry name" value="ERGOSTERYL-BETA-GLUCOSIDASE"/>
    <property type="match status" value="1"/>
</dbReference>
<dbReference type="GO" id="GO:0000272">
    <property type="term" value="P:polysaccharide catabolic process"/>
    <property type="evidence" value="ECO:0007669"/>
    <property type="project" value="InterPro"/>
</dbReference>
<dbReference type="Pfam" id="PF18564">
    <property type="entry name" value="Glyco_hydro_5_C"/>
    <property type="match status" value="1"/>
</dbReference>
<feature type="domain" description="Glycoside hydrolase family 5 C-terminal" evidence="6">
    <location>
        <begin position="696"/>
        <end position="782"/>
    </location>
</feature>
<gene>
    <name evidence="7" type="ORF">BGZ97_006282</name>
</gene>
<reference evidence="7" key="1">
    <citation type="journal article" date="2020" name="Fungal Divers.">
        <title>Resolving the Mortierellaceae phylogeny through synthesis of multi-gene phylogenetics and phylogenomics.</title>
        <authorList>
            <person name="Vandepol N."/>
            <person name="Liber J."/>
            <person name="Desiro A."/>
            <person name="Na H."/>
            <person name="Kennedy M."/>
            <person name="Barry K."/>
            <person name="Grigoriev I.V."/>
            <person name="Miller A.N."/>
            <person name="O'Donnell K."/>
            <person name="Stajich J.E."/>
            <person name="Bonito G."/>
        </authorList>
    </citation>
    <scope>NUCLEOTIDE SEQUENCE</scope>
    <source>
        <strain evidence="7">NVP60</strain>
    </source>
</reference>
<proteinExistence type="inferred from homology"/>
<feature type="domain" description="Glycoside hydrolase family 5" evidence="5">
    <location>
        <begin position="68"/>
        <end position="136"/>
    </location>
</feature>
<evidence type="ECO:0000313" key="7">
    <source>
        <dbReference type="EMBL" id="KAG0316869.1"/>
    </source>
</evidence>
<evidence type="ECO:0008006" key="9">
    <source>
        <dbReference type="Google" id="ProtNLM"/>
    </source>
</evidence>
<dbReference type="PANTHER" id="PTHR31308">
    <property type="match status" value="1"/>
</dbReference>
<feature type="region of interest" description="Disordered" evidence="4">
    <location>
        <begin position="1"/>
        <end position="46"/>
    </location>
</feature>
<evidence type="ECO:0000256" key="2">
    <source>
        <dbReference type="ARBA" id="ARBA00022801"/>
    </source>
</evidence>
<dbReference type="InterPro" id="IPR041036">
    <property type="entry name" value="GH5_C"/>
</dbReference>
<evidence type="ECO:0000313" key="8">
    <source>
        <dbReference type="Proteomes" id="UP000823405"/>
    </source>
</evidence>
<organism evidence="7 8">
    <name type="scientific">Linnemannia gamsii</name>
    <dbReference type="NCBI Taxonomy" id="64522"/>
    <lineage>
        <taxon>Eukaryota</taxon>
        <taxon>Fungi</taxon>
        <taxon>Fungi incertae sedis</taxon>
        <taxon>Mucoromycota</taxon>
        <taxon>Mortierellomycotina</taxon>
        <taxon>Mortierellomycetes</taxon>
        <taxon>Mortierellales</taxon>
        <taxon>Mortierellaceae</taxon>
        <taxon>Linnemannia</taxon>
    </lineage>
</organism>
<dbReference type="InterPro" id="IPR001547">
    <property type="entry name" value="Glyco_hydro_5"/>
</dbReference>
<dbReference type="AlphaFoldDB" id="A0A9P6RFT7"/>
<comment type="similarity">
    <text evidence="1">Belongs to the glycosyl hydrolase 5 (cellulase A) family.</text>
</comment>
<dbReference type="InterPro" id="IPR013780">
    <property type="entry name" value="Glyco_hydro_b"/>
</dbReference>
<dbReference type="GO" id="GO:1904462">
    <property type="term" value="P:ergosteryl 3-beta-D-glucoside catabolic process"/>
    <property type="evidence" value="ECO:0007669"/>
    <property type="project" value="TreeGrafter"/>
</dbReference>
<name>A0A9P6RFT7_9FUNG</name>
<dbReference type="InterPro" id="IPR017853">
    <property type="entry name" value="GH"/>
</dbReference>
<evidence type="ECO:0000259" key="5">
    <source>
        <dbReference type="Pfam" id="PF00150"/>
    </source>
</evidence>
<evidence type="ECO:0000256" key="4">
    <source>
        <dbReference type="SAM" id="MobiDB-lite"/>
    </source>
</evidence>
<accession>A0A9P6RFT7</accession>